<dbReference type="InterPro" id="IPR052556">
    <property type="entry name" value="PolySynth_Transporter"/>
</dbReference>
<accession>A0A382HPC9</accession>
<dbReference type="InterPro" id="IPR002797">
    <property type="entry name" value="Polysacc_synth"/>
</dbReference>
<feature type="transmembrane region" description="Helical" evidence="5">
    <location>
        <begin position="230"/>
        <end position="250"/>
    </location>
</feature>
<protein>
    <submittedName>
        <fullName evidence="6">Uncharacterized protein</fullName>
    </submittedName>
</protein>
<dbReference type="GO" id="GO:0016020">
    <property type="term" value="C:membrane"/>
    <property type="evidence" value="ECO:0007669"/>
    <property type="project" value="UniProtKB-SubCell"/>
</dbReference>
<evidence type="ECO:0000256" key="2">
    <source>
        <dbReference type="ARBA" id="ARBA00022692"/>
    </source>
</evidence>
<organism evidence="6">
    <name type="scientific">marine metagenome</name>
    <dbReference type="NCBI Taxonomy" id="408172"/>
    <lineage>
        <taxon>unclassified sequences</taxon>
        <taxon>metagenomes</taxon>
        <taxon>ecological metagenomes</taxon>
    </lineage>
</organism>
<dbReference type="PANTHER" id="PTHR43424">
    <property type="entry name" value="LOCUS PUTATIVE PROTEIN 1-RELATED"/>
    <property type="match status" value="1"/>
</dbReference>
<comment type="subcellular location">
    <subcellularLocation>
        <location evidence="1">Membrane</location>
        <topology evidence="1">Multi-pass membrane protein</topology>
    </subcellularLocation>
</comment>
<sequence>ILMLAGGTLILFMGYGVFEFTAIHMILSILACGLAFILTVTRIARPVLELDVVFCRSLIRQAAPFIAILCFSTICFNIDTVILGFLAGDAETGRYNAAYRIVLMVRIIPGIFQFASFPVMVETAGALTGDFVRVVSRSLRYMIILALGIGLLVTFFAELLILIYGAAFSEAAPILKVLIWMSFFYFTTNVANNVVFSLHQERVLVKIGLISLLINLTLNAVLIPEWGGMGAAWAILASEGVACALVLSHLSRNLDTLALRPLLARPGVAAFMTMLAVFALRDVNPFVSMGSAALVYTIMLIVVRAIPDNDLKLVWAYVKGGLRA</sequence>
<name>A0A382HPC9_9ZZZZ</name>
<reference evidence="6" key="1">
    <citation type="submission" date="2018-05" db="EMBL/GenBank/DDBJ databases">
        <authorList>
            <person name="Lanie J.A."/>
            <person name="Ng W.-L."/>
            <person name="Kazmierczak K.M."/>
            <person name="Andrzejewski T.M."/>
            <person name="Davidsen T.M."/>
            <person name="Wayne K.J."/>
            <person name="Tettelin H."/>
            <person name="Glass J.I."/>
            <person name="Rusch D."/>
            <person name="Podicherti R."/>
            <person name="Tsui H.-C.T."/>
            <person name="Winkler M.E."/>
        </authorList>
    </citation>
    <scope>NUCLEOTIDE SEQUENCE</scope>
</reference>
<evidence type="ECO:0000256" key="1">
    <source>
        <dbReference type="ARBA" id="ARBA00004141"/>
    </source>
</evidence>
<feature type="transmembrane region" description="Helical" evidence="5">
    <location>
        <begin position="20"/>
        <end position="41"/>
    </location>
</feature>
<feature type="transmembrane region" description="Helical" evidence="5">
    <location>
        <begin position="286"/>
        <end position="306"/>
    </location>
</feature>
<feature type="transmembrane region" description="Helical" evidence="5">
    <location>
        <begin position="141"/>
        <end position="165"/>
    </location>
</feature>
<keyword evidence="2 5" id="KW-0812">Transmembrane</keyword>
<dbReference type="Pfam" id="PF01943">
    <property type="entry name" value="Polysacc_synt"/>
    <property type="match status" value="1"/>
</dbReference>
<keyword evidence="3 5" id="KW-1133">Transmembrane helix</keyword>
<evidence type="ECO:0000256" key="3">
    <source>
        <dbReference type="ARBA" id="ARBA00022989"/>
    </source>
</evidence>
<keyword evidence="4 5" id="KW-0472">Membrane</keyword>
<dbReference type="EMBL" id="UINC01062162">
    <property type="protein sequence ID" value="SVB88503.1"/>
    <property type="molecule type" value="Genomic_DNA"/>
</dbReference>
<dbReference type="AlphaFoldDB" id="A0A382HPC9"/>
<feature type="transmembrane region" description="Helical" evidence="5">
    <location>
        <begin position="98"/>
        <end position="121"/>
    </location>
</feature>
<feature type="transmembrane region" description="Helical" evidence="5">
    <location>
        <begin position="203"/>
        <end position="224"/>
    </location>
</feature>
<gene>
    <name evidence="6" type="ORF">METZ01_LOCUS241357</name>
</gene>
<dbReference type="PANTHER" id="PTHR43424:SF1">
    <property type="entry name" value="LOCUS PUTATIVE PROTEIN 1-RELATED"/>
    <property type="match status" value="1"/>
</dbReference>
<feature type="non-terminal residue" evidence="6">
    <location>
        <position position="1"/>
    </location>
</feature>
<evidence type="ECO:0000256" key="5">
    <source>
        <dbReference type="SAM" id="Phobius"/>
    </source>
</evidence>
<evidence type="ECO:0000256" key="4">
    <source>
        <dbReference type="ARBA" id="ARBA00023136"/>
    </source>
</evidence>
<feature type="transmembrane region" description="Helical" evidence="5">
    <location>
        <begin position="177"/>
        <end position="196"/>
    </location>
</feature>
<proteinExistence type="predicted"/>
<feature type="transmembrane region" description="Helical" evidence="5">
    <location>
        <begin position="62"/>
        <end position="86"/>
    </location>
</feature>
<evidence type="ECO:0000313" key="6">
    <source>
        <dbReference type="EMBL" id="SVB88503.1"/>
    </source>
</evidence>
<feature type="transmembrane region" description="Helical" evidence="5">
    <location>
        <begin position="262"/>
        <end position="280"/>
    </location>
</feature>